<evidence type="ECO:0000313" key="2">
    <source>
        <dbReference type="Proteomes" id="UP000198897"/>
    </source>
</evidence>
<dbReference type="Pfam" id="PF18950">
    <property type="entry name" value="DUF5694"/>
    <property type="match status" value="1"/>
</dbReference>
<dbReference type="AlphaFoldDB" id="A0A1I2MMX6"/>
<sequence>MSKPEVMLLGTFHMAMEPQTVNEQQDHIHTVVEAFKKYNPTKIAVEKSFLIEEELDRKYQKFQSGELKPTYDEVEQIAFRLAHQLEHPRVHPVDEIVDMNTPSLNQVFEWAKEHQHELFQEILVVQSKLKEMENDEDLLHSLSYINRPDYIQELQRVYMKLAKVGDRQHQVGVQWLKQWHHRDLAISANIARMAGPHDRILVLIGGDHLHLLNQFLSDSGDFIIQSPLPYLPK</sequence>
<name>A0A1I2MMX6_9BACI</name>
<evidence type="ECO:0000313" key="1">
    <source>
        <dbReference type="EMBL" id="SFF92915.1"/>
    </source>
</evidence>
<keyword evidence="2" id="KW-1185">Reference proteome</keyword>
<evidence type="ECO:0008006" key="3">
    <source>
        <dbReference type="Google" id="ProtNLM"/>
    </source>
</evidence>
<dbReference type="OrthoDB" id="2080342at2"/>
<organism evidence="1 2">
    <name type="scientific">Halobacillus alkaliphilus</name>
    <dbReference type="NCBI Taxonomy" id="396056"/>
    <lineage>
        <taxon>Bacteria</taxon>
        <taxon>Bacillati</taxon>
        <taxon>Bacillota</taxon>
        <taxon>Bacilli</taxon>
        <taxon>Bacillales</taxon>
        <taxon>Bacillaceae</taxon>
        <taxon>Halobacillus</taxon>
    </lineage>
</organism>
<proteinExistence type="predicted"/>
<dbReference type="RefSeq" id="WP_089751854.1">
    <property type="nucleotide sequence ID" value="NZ_FOOG01000014.1"/>
</dbReference>
<dbReference type="Proteomes" id="UP000198897">
    <property type="component" value="Unassembled WGS sequence"/>
</dbReference>
<dbReference type="InterPro" id="IPR043749">
    <property type="entry name" value="DUF5694"/>
</dbReference>
<gene>
    <name evidence="1" type="ORF">SAMN05216353_11448</name>
</gene>
<dbReference type="EMBL" id="FOOG01000014">
    <property type="protein sequence ID" value="SFF92915.1"/>
    <property type="molecule type" value="Genomic_DNA"/>
</dbReference>
<protein>
    <recommendedName>
        <fullName evidence="3">TraB family protein</fullName>
    </recommendedName>
</protein>
<accession>A0A1I2MMX6</accession>
<reference evidence="2" key="1">
    <citation type="submission" date="2016-10" db="EMBL/GenBank/DDBJ databases">
        <authorList>
            <person name="Varghese N."/>
            <person name="Submissions S."/>
        </authorList>
    </citation>
    <scope>NUCLEOTIDE SEQUENCE [LARGE SCALE GENOMIC DNA]</scope>
    <source>
        <strain evidence="2">FP5</strain>
    </source>
</reference>